<dbReference type="InterPro" id="IPR011042">
    <property type="entry name" value="6-blade_b-propeller_TolB-like"/>
</dbReference>
<protein>
    <recommendedName>
        <fullName evidence="1">Hydrazine synthase alpha subunit middle domain-containing protein</fullName>
    </recommendedName>
</protein>
<dbReference type="RefSeq" id="WP_165393232.1">
    <property type="nucleotide sequence ID" value="NZ_SHKP01000004.1"/>
</dbReference>
<dbReference type="Gene3D" id="2.120.10.30">
    <property type="entry name" value="TolB, C-terminal domain"/>
    <property type="match status" value="1"/>
</dbReference>
<dbReference type="AlphaFoldDB" id="A0A4Q7W0Q0"/>
<evidence type="ECO:0000313" key="2">
    <source>
        <dbReference type="EMBL" id="RZU02804.1"/>
    </source>
</evidence>
<proteinExistence type="predicted"/>
<dbReference type="Pfam" id="PF18582">
    <property type="entry name" value="HZS_alpha"/>
    <property type="match status" value="1"/>
</dbReference>
<dbReference type="InterPro" id="IPR040698">
    <property type="entry name" value="HZS_alpha_mid"/>
</dbReference>
<dbReference type="Proteomes" id="UP000293671">
    <property type="component" value="Unassembled WGS sequence"/>
</dbReference>
<feature type="domain" description="Hydrazine synthase alpha subunit middle" evidence="1">
    <location>
        <begin position="573"/>
        <end position="645"/>
    </location>
</feature>
<keyword evidence="3" id="KW-1185">Reference proteome</keyword>
<comment type="caution">
    <text evidence="2">The sequence shown here is derived from an EMBL/GenBank/DDBJ whole genome shotgun (WGS) entry which is preliminary data.</text>
</comment>
<evidence type="ECO:0000259" key="1">
    <source>
        <dbReference type="Pfam" id="PF18582"/>
    </source>
</evidence>
<reference evidence="2 3" key="1">
    <citation type="submission" date="2019-02" db="EMBL/GenBank/DDBJ databases">
        <title>Genomic Encyclopedia of Type Strains, Phase IV (KMG-IV): sequencing the most valuable type-strain genomes for metagenomic binning, comparative biology and taxonomic classification.</title>
        <authorList>
            <person name="Goeker M."/>
        </authorList>
    </citation>
    <scope>NUCLEOTIDE SEQUENCE [LARGE SCALE GENOMIC DNA]</scope>
    <source>
        <strain evidence="2 3">DSM 19570</strain>
    </source>
</reference>
<accession>A0A4Q7W0Q0</accession>
<evidence type="ECO:0000313" key="3">
    <source>
        <dbReference type="Proteomes" id="UP000293671"/>
    </source>
</evidence>
<name>A0A4Q7W0Q0_9BURK</name>
<dbReference type="SUPFAM" id="SSF82171">
    <property type="entry name" value="DPP6 N-terminal domain-like"/>
    <property type="match status" value="1"/>
</dbReference>
<organism evidence="2 3">
    <name type="scientific">Rivibacter subsaxonicus</name>
    <dbReference type="NCBI Taxonomy" id="457575"/>
    <lineage>
        <taxon>Bacteria</taxon>
        <taxon>Pseudomonadati</taxon>
        <taxon>Pseudomonadota</taxon>
        <taxon>Betaproteobacteria</taxon>
        <taxon>Burkholderiales</taxon>
        <taxon>Rivibacter</taxon>
    </lineage>
</organism>
<gene>
    <name evidence="2" type="ORF">EV670_0833</name>
</gene>
<dbReference type="EMBL" id="SHKP01000004">
    <property type="protein sequence ID" value="RZU02804.1"/>
    <property type="molecule type" value="Genomic_DNA"/>
</dbReference>
<sequence>MDYRTGSSLGSRRQWWEQSRRRSRTHSLIGLTALLVAIGFSLAACSPSDGSDSTTVAVAGDVPIAYAKRSTAMSINPTDGTPFAPGGDLMIREKSSPSAPEHNITAAFTQGVGDVADPEVSYDGKKIVFAMRCPATNTAKIDTLPACTGHWNIWEYDISRGLTGGSFRRLTSSSQDDDVDPVYLPGGQGVVFASNRQTKSRLNQAVGQSYYALDEYERERVLNLHTMDATGQNITQISFNQSHDRNPVVRPNGDIMFSRWEHVGPRNRFAIFRTKPDGTDMFVLYGAQSPGNSFLHPRDMDPSGPYKGYVASSLMSLSRTQEGGALMFIDAANYSEHNTPANSTVPAQGGQKEVTAQALNQGRGLSLAGRVTAPYPLWDGTNRVLLAYRPCEVTRKGVVVSCATLTAAEIERLSDDERMESDVATDELQDNVPAYYAIYMFNPANQTWLNVAAPPSGFMFTDPIALVARAEPSSTAPTTVDAALAAQGLALIEVRSVYDTDGLERMGEPALAAADLPPGCTVGIAKTRPADAMDTRAQVADLVKIKDPADAAYGCAPARFVRATRAVAPPSSAMGLRSAIGETEFEQQQILGYAPVEPDGSFKLQVPADVPLALAIVDAKGRGIQTHLNWIQVRPGERRTCDGCHSPRRGAALNSGAVVNTMPAALRSALTGAHQSGETMAALRTRLDPTLLNLVPDMVSSDVWADTSKPGVTARASIAIRYTGNASAADDLATPAPVNGIINYPQHIAPIWTRARGTNGAHTCTACHADSVKLDLRATISGTGRLSSYEELLLGDPLLDANGRPQTRIMDGVPEIVRGAALVETMAGNAGGMARSSRLAEILFGETLKAGAEALAAHPNPPATAPDHSTLLNAAEKRLVTEWMDLGGQYYNNPFDGGVQSVATLNETTFTAQVLPVLRNSCAGCHQAGGNSGAAGAAASFRGNRFVLTGSPEGDFGVTLSMISDTCNPASNYLLSRPSLVPHPAGATAQTTAPLPAGSTDYNRIASWISSGCPRP</sequence>